<comment type="caution">
    <text evidence="20">The sequence shown here is derived from an EMBL/GenBank/DDBJ whole genome shotgun (WGS) entry which is preliminary data.</text>
</comment>
<evidence type="ECO:0000256" key="3">
    <source>
        <dbReference type="ARBA" id="ARBA00004663"/>
    </source>
</evidence>
<sequence length="249" mass="26851">MKALKRLVLMLQFFTRIPINIQITANSSDFGKGLVFAPFVGLVIGAVLTIAAYGLLFIFPRVMVSALVLVLYIAITGGLHLDGLGDTFDGIFSNRPKERILEIMRDSRVGTNAVLAVASVLLLDFTALTQINEEYFLRIILLMPMAGRAGSLVGAAVSGYARLGEGLGKSFIDFCGKKELIWGLIIYSVISLLTFDLKLWIILLLPPLAALLTVKYFSSKVGGATGDILGAVCELNQCIFLVAACGILF</sequence>
<evidence type="ECO:0000256" key="12">
    <source>
        <dbReference type="ARBA" id="ARBA00022989"/>
    </source>
</evidence>
<dbReference type="UniPathway" id="UPA00148">
    <property type="reaction ID" value="UER00238"/>
</dbReference>
<dbReference type="GO" id="GO:0009236">
    <property type="term" value="P:cobalamin biosynthetic process"/>
    <property type="evidence" value="ECO:0007669"/>
    <property type="project" value="UniProtKB-UniRule"/>
</dbReference>
<dbReference type="GO" id="GO:0008818">
    <property type="term" value="F:cobalamin 5'-phosphate synthase activity"/>
    <property type="evidence" value="ECO:0007669"/>
    <property type="project" value="UniProtKB-UniRule"/>
</dbReference>
<evidence type="ECO:0000313" key="21">
    <source>
        <dbReference type="Proteomes" id="UP000014155"/>
    </source>
</evidence>
<dbReference type="AlphaFoldDB" id="S0FKD5"/>
<comment type="cofactor">
    <cofactor evidence="1 19">
        <name>Mg(2+)</name>
        <dbReference type="ChEBI" id="CHEBI:18420"/>
    </cofactor>
</comment>
<dbReference type="eggNOG" id="COG0368">
    <property type="taxonomic scope" value="Bacteria"/>
</dbReference>
<evidence type="ECO:0000256" key="17">
    <source>
        <dbReference type="ARBA" id="ARBA00048623"/>
    </source>
</evidence>
<evidence type="ECO:0000256" key="16">
    <source>
        <dbReference type="ARBA" id="ARBA00032853"/>
    </source>
</evidence>
<comment type="function">
    <text evidence="14 19">Joins adenosylcobinamide-GDP and alpha-ribazole to generate adenosylcobalamin (Ado-cobalamin). Also synthesizes adenosylcobalamin 5'-phosphate from adenosylcobinamide-GDP and alpha-ribazole 5'-phosphate.</text>
</comment>
<feature type="transmembrane region" description="Helical" evidence="19">
    <location>
        <begin position="34"/>
        <end position="59"/>
    </location>
</feature>
<reference evidence="20 21" key="1">
    <citation type="journal article" date="2013" name="Genome Announc.">
        <title>Draft Genome Sequence of the Cellulolytic, Mesophilic, Anaerobic Bacterium Clostridium termitidis Strain CT1112 (DSM 5398).</title>
        <authorList>
            <person name="Lal S."/>
            <person name="Ramachandran U."/>
            <person name="Zhang X."/>
            <person name="Munir R."/>
            <person name="Sparling R."/>
            <person name="Levin D.B."/>
        </authorList>
    </citation>
    <scope>NUCLEOTIDE SEQUENCE [LARGE SCALE GENOMIC DNA]</scope>
    <source>
        <strain evidence="20 21">CT1112</strain>
    </source>
</reference>
<keyword evidence="13 19" id="KW-0472">Membrane</keyword>
<evidence type="ECO:0000256" key="2">
    <source>
        <dbReference type="ARBA" id="ARBA00004651"/>
    </source>
</evidence>
<evidence type="ECO:0000256" key="13">
    <source>
        <dbReference type="ARBA" id="ARBA00023136"/>
    </source>
</evidence>
<evidence type="ECO:0000256" key="1">
    <source>
        <dbReference type="ARBA" id="ARBA00001946"/>
    </source>
</evidence>
<comment type="similarity">
    <text evidence="4 19">Belongs to the CobS family.</text>
</comment>
<evidence type="ECO:0000256" key="18">
    <source>
        <dbReference type="ARBA" id="ARBA00049504"/>
    </source>
</evidence>
<dbReference type="RefSeq" id="WP_004631070.1">
    <property type="nucleotide sequence ID" value="NZ_AORV01000078.1"/>
</dbReference>
<dbReference type="GO" id="GO:0005886">
    <property type="term" value="C:plasma membrane"/>
    <property type="evidence" value="ECO:0007669"/>
    <property type="project" value="UniProtKB-SubCell"/>
</dbReference>
<evidence type="ECO:0000256" key="19">
    <source>
        <dbReference type="HAMAP-Rule" id="MF_00719"/>
    </source>
</evidence>
<evidence type="ECO:0000256" key="4">
    <source>
        <dbReference type="ARBA" id="ARBA00010561"/>
    </source>
</evidence>
<comment type="pathway">
    <text evidence="3 19">Cofactor biosynthesis; adenosylcobalamin biosynthesis; adenosylcobalamin from cob(II)yrinate a,c-diamide: step 7/7.</text>
</comment>
<dbReference type="EC" id="2.7.8.26" evidence="5 19"/>
<dbReference type="Pfam" id="PF02654">
    <property type="entry name" value="CobS"/>
    <property type="match status" value="1"/>
</dbReference>
<keyword evidence="7 19" id="KW-1003">Cell membrane</keyword>
<evidence type="ECO:0000256" key="15">
    <source>
        <dbReference type="ARBA" id="ARBA00032605"/>
    </source>
</evidence>
<organism evidence="20 21">
    <name type="scientific">Ruminiclostridium cellobioparum subsp. termitidis CT1112</name>
    <dbReference type="NCBI Taxonomy" id="1195236"/>
    <lineage>
        <taxon>Bacteria</taxon>
        <taxon>Bacillati</taxon>
        <taxon>Bacillota</taxon>
        <taxon>Clostridia</taxon>
        <taxon>Eubacteriales</taxon>
        <taxon>Oscillospiraceae</taxon>
        <taxon>Ruminiclostridium</taxon>
    </lineage>
</organism>
<keyword evidence="9 19" id="KW-0808">Transferase</keyword>
<feature type="transmembrane region" description="Helical" evidence="19">
    <location>
        <begin position="180"/>
        <end position="208"/>
    </location>
</feature>
<dbReference type="HAMAP" id="MF_00719">
    <property type="entry name" value="CobS"/>
    <property type="match status" value="1"/>
</dbReference>
<keyword evidence="8 19" id="KW-0169">Cobalamin biosynthesis</keyword>
<keyword evidence="21" id="KW-1185">Reference proteome</keyword>
<dbReference type="NCBIfam" id="TIGR00317">
    <property type="entry name" value="cobS"/>
    <property type="match status" value="1"/>
</dbReference>
<dbReference type="InterPro" id="IPR003805">
    <property type="entry name" value="CobS"/>
</dbReference>
<gene>
    <name evidence="19" type="primary">cobS</name>
    <name evidence="20" type="ORF">CTER_5437</name>
</gene>
<dbReference type="PANTHER" id="PTHR34148:SF1">
    <property type="entry name" value="ADENOSYLCOBINAMIDE-GDP RIBAZOLETRANSFERASE"/>
    <property type="match status" value="1"/>
</dbReference>
<dbReference type="GO" id="GO:0051073">
    <property type="term" value="F:adenosylcobinamide-GDP ribazoletransferase activity"/>
    <property type="evidence" value="ECO:0007669"/>
    <property type="project" value="UniProtKB-UniRule"/>
</dbReference>
<keyword evidence="12 19" id="KW-1133">Transmembrane helix</keyword>
<evidence type="ECO:0000256" key="8">
    <source>
        <dbReference type="ARBA" id="ARBA00022573"/>
    </source>
</evidence>
<evidence type="ECO:0000313" key="20">
    <source>
        <dbReference type="EMBL" id="EMS68978.1"/>
    </source>
</evidence>
<evidence type="ECO:0000256" key="11">
    <source>
        <dbReference type="ARBA" id="ARBA00022842"/>
    </source>
</evidence>
<keyword evidence="11 19" id="KW-0460">Magnesium</keyword>
<dbReference type="EMBL" id="AORV01000078">
    <property type="protein sequence ID" value="EMS68978.1"/>
    <property type="molecule type" value="Genomic_DNA"/>
</dbReference>
<evidence type="ECO:0000256" key="10">
    <source>
        <dbReference type="ARBA" id="ARBA00022692"/>
    </source>
</evidence>
<evidence type="ECO:0000256" key="6">
    <source>
        <dbReference type="ARBA" id="ARBA00015850"/>
    </source>
</evidence>
<feature type="transmembrane region" description="Helical" evidence="19">
    <location>
        <begin position="135"/>
        <end position="160"/>
    </location>
</feature>
<evidence type="ECO:0000256" key="7">
    <source>
        <dbReference type="ARBA" id="ARBA00022475"/>
    </source>
</evidence>
<protein>
    <recommendedName>
        <fullName evidence="6 19">Adenosylcobinamide-GDP ribazoletransferase</fullName>
        <ecNumber evidence="5 19">2.7.8.26</ecNumber>
    </recommendedName>
    <alternativeName>
        <fullName evidence="16 19">Cobalamin synthase</fullName>
    </alternativeName>
    <alternativeName>
        <fullName evidence="15 19">Cobalamin-5'-phosphate synthase</fullName>
    </alternativeName>
</protein>
<dbReference type="PANTHER" id="PTHR34148">
    <property type="entry name" value="ADENOSYLCOBINAMIDE-GDP RIBAZOLETRANSFERASE"/>
    <property type="match status" value="1"/>
</dbReference>
<dbReference type="Proteomes" id="UP000014155">
    <property type="component" value="Unassembled WGS sequence"/>
</dbReference>
<comment type="catalytic activity">
    <reaction evidence="18 19">
        <text>alpha-ribazole 5'-phosphate + adenosylcob(III)inamide-GDP = adenosylcob(III)alamin 5'-phosphate + GMP + H(+)</text>
        <dbReference type="Rhea" id="RHEA:23560"/>
        <dbReference type="ChEBI" id="CHEBI:15378"/>
        <dbReference type="ChEBI" id="CHEBI:57918"/>
        <dbReference type="ChEBI" id="CHEBI:58115"/>
        <dbReference type="ChEBI" id="CHEBI:60487"/>
        <dbReference type="ChEBI" id="CHEBI:60493"/>
        <dbReference type="EC" id="2.7.8.26"/>
    </reaction>
</comment>
<evidence type="ECO:0000256" key="9">
    <source>
        <dbReference type="ARBA" id="ARBA00022679"/>
    </source>
</evidence>
<comment type="catalytic activity">
    <reaction evidence="17 19">
        <text>alpha-ribazole + adenosylcob(III)inamide-GDP = adenosylcob(III)alamin + GMP + H(+)</text>
        <dbReference type="Rhea" id="RHEA:16049"/>
        <dbReference type="ChEBI" id="CHEBI:10329"/>
        <dbReference type="ChEBI" id="CHEBI:15378"/>
        <dbReference type="ChEBI" id="CHEBI:18408"/>
        <dbReference type="ChEBI" id="CHEBI:58115"/>
        <dbReference type="ChEBI" id="CHEBI:60487"/>
        <dbReference type="EC" id="2.7.8.26"/>
    </reaction>
</comment>
<evidence type="ECO:0000256" key="5">
    <source>
        <dbReference type="ARBA" id="ARBA00013200"/>
    </source>
</evidence>
<accession>S0FKD5</accession>
<proteinExistence type="inferred from homology"/>
<name>S0FKD5_RUMCE</name>
<dbReference type="PATRIC" id="fig|1195236.3.peg.5577"/>
<keyword evidence="10 19" id="KW-0812">Transmembrane</keyword>
<dbReference type="STRING" id="1195236.CTER_5437"/>
<feature type="transmembrane region" description="Helical" evidence="19">
    <location>
        <begin position="65"/>
        <end position="88"/>
    </location>
</feature>
<evidence type="ECO:0000256" key="14">
    <source>
        <dbReference type="ARBA" id="ARBA00025228"/>
    </source>
</evidence>
<comment type="subcellular location">
    <subcellularLocation>
        <location evidence="2 19">Cell membrane</location>
        <topology evidence="2 19">Multi-pass membrane protein</topology>
    </subcellularLocation>
</comment>